<dbReference type="EMBL" id="CCYD01001583">
    <property type="protein sequence ID" value="CEG45507.1"/>
    <property type="molecule type" value="Genomic_DNA"/>
</dbReference>
<evidence type="ECO:0000313" key="1">
    <source>
        <dbReference type="EMBL" id="CEG45507.1"/>
    </source>
</evidence>
<accession>A0A0N7L6X7</accession>
<reference evidence="2" key="1">
    <citation type="submission" date="2014-09" db="EMBL/GenBank/DDBJ databases">
        <authorList>
            <person name="Sharma Rahul"/>
            <person name="Thines Marco"/>
        </authorList>
    </citation>
    <scope>NUCLEOTIDE SEQUENCE [LARGE SCALE GENOMIC DNA]</scope>
</reference>
<dbReference type="Proteomes" id="UP000054928">
    <property type="component" value="Unassembled WGS sequence"/>
</dbReference>
<protein>
    <submittedName>
        <fullName evidence="1">Uncharacterized protein</fullName>
    </submittedName>
</protein>
<name>A0A0N7L6X7_PLAHL</name>
<dbReference type="GeneID" id="36396853"/>
<keyword evidence="2" id="KW-1185">Reference proteome</keyword>
<dbReference type="AlphaFoldDB" id="A0A0N7L6X7"/>
<evidence type="ECO:0000313" key="2">
    <source>
        <dbReference type="Proteomes" id="UP000054928"/>
    </source>
</evidence>
<organism evidence="1 2">
    <name type="scientific">Plasmopara halstedii</name>
    <name type="common">Downy mildew of sunflower</name>
    <dbReference type="NCBI Taxonomy" id="4781"/>
    <lineage>
        <taxon>Eukaryota</taxon>
        <taxon>Sar</taxon>
        <taxon>Stramenopiles</taxon>
        <taxon>Oomycota</taxon>
        <taxon>Peronosporomycetes</taxon>
        <taxon>Peronosporales</taxon>
        <taxon>Peronosporaceae</taxon>
        <taxon>Plasmopara</taxon>
    </lineage>
</organism>
<sequence length="60" mass="6697">MRLIVGYSQLQNLLKGLAVSFGMKECTISRGEGLIATILQANNVYRVKYQAQTVSVIDHR</sequence>
<proteinExistence type="predicted"/>
<dbReference type="RefSeq" id="XP_024581876.1">
    <property type="nucleotide sequence ID" value="XM_024716260.1"/>
</dbReference>